<dbReference type="Pfam" id="PF05036">
    <property type="entry name" value="SPOR"/>
    <property type="match status" value="1"/>
</dbReference>
<comment type="caution">
    <text evidence="3">The sequence shown here is derived from an EMBL/GenBank/DDBJ whole genome shotgun (WGS) entry which is preliminary data.</text>
</comment>
<evidence type="ECO:0000256" key="1">
    <source>
        <dbReference type="SAM" id="MobiDB-lite"/>
    </source>
</evidence>
<evidence type="ECO:0000259" key="2">
    <source>
        <dbReference type="PROSITE" id="PS51724"/>
    </source>
</evidence>
<dbReference type="PATRIC" id="fig|442562.3.peg.2116"/>
<keyword evidence="4" id="KW-1185">Reference proteome</keyword>
<name>A0A017HPB0_9RHOB</name>
<dbReference type="HOGENOM" id="CLU_1776045_0_0_5"/>
<dbReference type="PROSITE" id="PS51724">
    <property type="entry name" value="SPOR"/>
    <property type="match status" value="1"/>
</dbReference>
<feature type="domain" description="SPOR" evidence="2">
    <location>
        <begin position="61"/>
        <end position="146"/>
    </location>
</feature>
<reference evidence="3 4" key="1">
    <citation type="submission" date="2013-02" db="EMBL/GenBank/DDBJ databases">
        <authorList>
            <person name="Fiebig A."/>
            <person name="Goeker M."/>
            <person name="Klenk H.-P.P."/>
        </authorList>
    </citation>
    <scope>NUCLEOTIDE SEQUENCE [LARGE SCALE GENOMIC DNA]</scope>
    <source>
        <strain evidence="3 4">DSM 19309</strain>
    </source>
</reference>
<feature type="region of interest" description="Disordered" evidence="1">
    <location>
        <begin position="1"/>
        <end position="56"/>
    </location>
</feature>
<evidence type="ECO:0000313" key="3">
    <source>
        <dbReference type="EMBL" id="EYD76221.1"/>
    </source>
</evidence>
<dbReference type="GO" id="GO:0042834">
    <property type="term" value="F:peptidoglycan binding"/>
    <property type="evidence" value="ECO:0007669"/>
    <property type="project" value="InterPro"/>
</dbReference>
<dbReference type="Gene3D" id="3.30.70.1070">
    <property type="entry name" value="Sporulation related repeat"/>
    <property type="match status" value="1"/>
</dbReference>
<proteinExistence type="predicted"/>
<dbReference type="AlphaFoldDB" id="A0A017HPB0"/>
<sequence>MAGVVAAPRPHLRPARAAAPAESGPAVVAEATPAEATPAEATPAESTPAAEESTSVAVTASLPAGTHLVQLGAFDSAEIAASEWTRLQGKFGEFLGSRERVIQETQSGGRTFYRLRAEGFEDRADARRLCAALTAEGADCIPVTVD</sequence>
<dbReference type="EMBL" id="AOSK01000054">
    <property type="protein sequence ID" value="EYD76221.1"/>
    <property type="molecule type" value="Genomic_DNA"/>
</dbReference>
<protein>
    <recommendedName>
        <fullName evidence="2">SPOR domain-containing protein</fullName>
    </recommendedName>
</protein>
<evidence type="ECO:0000313" key="4">
    <source>
        <dbReference type="Proteomes" id="UP000019666"/>
    </source>
</evidence>
<dbReference type="SUPFAM" id="SSF110997">
    <property type="entry name" value="Sporulation related repeat"/>
    <property type="match status" value="1"/>
</dbReference>
<dbReference type="InterPro" id="IPR036680">
    <property type="entry name" value="SPOR-like_sf"/>
</dbReference>
<dbReference type="InterPro" id="IPR007730">
    <property type="entry name" value="SPOR-like_dom"/>
</dbReference>
<accession>A0A017HPB0</accession>
<dbReference type="Proteomes" id="UP000019666">
    <property type="component" value="Unassembled WGS sequence"/>
</dbReference>
<gene>
    <name evidence="3" type="ORF">Rumeso_02145</name>
</gene>
<organism evidence="3 4">
    <name type="scientific">Rubellimicrobium mesophilum DSM 19309</name>
    <dbReference type="NCBI Taxonomy" id="442562"/>
    <lineage>
        <taxon>Bacteria</taxon>
        <taxon>Pseudomonadati</taxon>
        <taxon>Pseudomonadota</taxon>
        <taxon>Alphaproteobacteria</taxon>
        <taxon>Rhodobacterales</taxon>
        <taxon>Roseobacteraceae</taxon>
        <taxon>Rubellimicrobium</taxon>
    </lineage>
</organism>
<dbReference type="STRING" id="442562.Rumeso_02145"/>